<comment type="caution">
    <text evidence="1">The sequence shown here is derived from an EMBL/GenBank/DDBJ whole genome shotgun (WGS) entry which is preliminary data.</text>
</comment>
<organism evidence="1 2">
    <name type="scientific">Mycena maculata</name>
    <dbReference type="NCBI Taxonomy" id="230809"/>
    <lineage>
        <taxon>Eukaryota</taxon>
        <taxon>Fungi</taxon>
        <taxon>Dikarya</taxon>
        <taxon>Basidiomycota</taxon>
        <taxon>Agaricomycotina</taxon>
        <taxon>Agaricomycetes</taxon>
        <taxon>Agaricomycetidae</taxon>
        <taxon>Agaricales</taxon>
        <taxon>Marasmiineae</taxon>
        <taxon>Mycenaceae</taxon>
        <taxon>Mycena</taxon>
    </lineage>
</organism>
<reference evidence="1" key="1">
    <citation type="submission" date="2023-03" db="EMBL/GenBank/DDBJ databases">
        <title>Massive genome expansion in bonnet fungi (Mycena s.s.) driven by repeated elements and novel gene families across ecological guilds.</title>
        <authorList>
            <consortium name="Lawrence Berkeley National Laboratory"/>
            <person name="Harder C.B."/>
            <person name="Miyauchi S."/>
            <person name="Viragh M."/>
            <person name="Kuo A."/>
            <person name="Thoen E."/>
            <person name="Andreopoulos B."/>
            <person name="Lu D."/>
            <person name="Skrede I."/>
            <person name="Drula E."/>
            <person name="Henrissat B."/>
            <person name="Morin E."/>
            <person name="Kohler A."/>
            <person name="Barry K."/>
            <person name="LaButti K."/>
            <person name="Morin E."/>
            <person name="Salamov A."/>
            <person name="Lipzen A."/>
            <person name="Mereny Z."/>
            <person name="Hegedus B."/>
            <person name="Baldrian P."/>
            <person name="Stursova M."/>
            <person name="Weitz H."/>
            <person name="Taylor A."/>
            <person name="Grigoriev I.V."/>
            <person name="Nagy L.G."/>
            <person name="Martin F."/>
            <person name="Kauserud H."/>
        </authorList>
    </citation>
    <scope>NUCLEOTIDE SEQUENCE</scope>
    <source>
        <strain evidence="1">CBHHK188m</strain>
    </source>
</reference>
<keyword evidence="2" id="KW-1185">Reference proteome</keyword>
<protein>
    <recommendedName>
        <fullName evidence="3">Berberine/berberine-like domain-containing protein</fullName>
    </recommendedName>
</protein>
<evidence type="ECO:0000313" key="2">
    <source>
        <dbReference type="Proteomes" id="UP001215280"/>
    </source>
</evidence>
<proteinExistence type="predicted"/>
<dbReference type="AlphaFoldDB" id="A0AAD7HEV9"/>
<evidence type="ECO:0000313" key="1">
    <source>
        <dbReference type="EMBL" id="KAJ7718970.1"/>
    </source>
</evidence>
<sequence>MAPGTGRVRWFTLTLEADAALLYDIHRKDVDIFEPDSPISKNGGDPSDISPEDGDLVIALGSALWSDAADDEIMKEKVHEHWRWAERTARERHFLHPFIYMNYASNLQDVRGGIGAENLGQMRRIKDLYDPDDRFGSTWKGGFRL</sequence>
<dbReference type="EMBL" id="JARJLG010000298">
    <property type="protein sequence ID" value="KAJ7718970.1"/>
    <property type="molecule type" value="Genomic_DNA"/>
</dbReference>
<dbReference type="Proteomes" id="UP001215280">
    <property type="component" value="Unassembled WGS sequence"/>
</dbReference>
<name>A0AAD7HEV9_9AGAR</name>
<accession>A0AAD7HEV9</accession>
<evidence type="ECO:0008006" key="3">
    <source>
        <dbReference type="Google" id="ProtNLM"/>
    </source>
</evidence>
<gene>
    <name evidence="1" type="ORF">DFH07DRAFT_973103</name>
</gene>